<proteinExistence type="predicted"/>
<keyword evidence="3" id="KW-1185">Reference proteome</keyword>
<protein>
    <recommendedName>
        <fullName evidence="1">Phospholipase C/D domain-containing protein</fullName>
    </recommendedName>
</protein>
<evidence type="ECO:0000313" key="2">
    <source>
        <dbReference type="EMBL" id="KUH59510.1"/>
    </source>
</evidence>
<evidence type="ECO:0000313" key="3">
    <source>
        <dbReference type="Proteomes" id="UP000054078"/>
    </source>
</evidence>
<evidence type="ECO:0000259" key="1">
    <source>
        <dbReference type="Pfam" id="PF00882"/>
    </source>
</evidence>
<accession>A0A100YXH1</accession>
<organism evidence="2 3">
    <name type="scientific">Tractidigestivibacter scatoligenes</name>
    <name type="common">Olsenella scatoligenes</name>
    <dbReference type="NCBI Taxonomy" id="1299998"/>
    <lineage>
        <taxon>Bacteria</taxon>
        <taxon>Bacillati</taxon>
        <taxon>Actinomycetota</taxon>
        <taxon>Coriobacteriia</taxon>
        <taxon>Coriobacteriales</taxon>
        <taxon>Atopobiaceae</taxon>
        <taxon>Tractidigestivibacter</taxon>
    </lineage>
</organism>
<sequence>MPSLITHHIFGEDAAQRLPEGLVDGEEELLAFLLGNEGPDPFFVRFRTIPARVAACRHLAHDMHASHVTDAFGDIRSSVGHLPLEDERIGRAFALGLLGHYVLDRTAHPMIYAQQYALLEQPGLSDASHEIHAIIESDIDSWILWEKRHVTVLEHHPASDLMRTGRIDRVGGTIFSQVALAVFGLNVGPEEYGAAVSDYQWVYRRIEPADSPKTRLIGAVERLARPHSMAEAFAHRVTESDECASANLERREWANPFTGEKRHASFADLFEEALVTYPQLAEAFVRGDKQRFEAIVGGLNYDGRPA</sequence>
<feature type="domain" description="Phospholipase C/D" evidence="1">
    <location>
        <begin position="6"/>
        <end position="148"/>
    </location>
</feature>
<dbReference type="Pfam" id="PF00882">
    <property type="entry name" value="Zn_dep_PLPC"/>
    <property type="match status" value="1"/>
</dbReference>
<comment type="caution">
    <text evidence="2">The sequence shown here is derived from an EMBL/GenBank/DDBJ whole genome shotgun (WGS) entry which is preliminary data.</text>
</comment>
<dbReference type="STRING" id="1299998.AUL39_04190"/>
<dbReference type="RefSeq" id="WP_059053886.1">
    <property type="nucleotide sequence ID" value="NZ_LOJF01000001.1"/>
</dbReference>
<dbReference type="InterPro" id="IPR029002">
    <property type="entry name" value="PLPC/GPLD1"/>
</dbReference>
<name>A0A100YXH1_TRASO</name>
<dbReference type="EMBL" id="LOJF01000001">
    <property type="protein sequence ID" value="KUH59510.1"/>
    <property type="molecule type" value="Genomic_DNA"/>
</dbReference>
<dbReference type="OrthoDB" id="9810528at2"/>
<dbReference type="Proteomes" id="UP000054078">
    <property type="component" value="Unassembled WGS sequence"/>
</dbReference>
<reference evidence="2 3" key="1">
    <citation type="submission" date="2015-12" db="EMBL/GenBank/DDBJ databases">
        <title>Draft Genome Sequence of Olsenella scatoligenes SK9K4T; a Producer of 3-Methylindole- (skatole) and 4-Methylphenol- (p-cresol) Isolated from Pig Feces.</title>
        <authorList>
            <person name="Li X."/>
            <person name="Borg B."/>
            <person name="Canibe N."/>
        </authorList>
    </citation>
    <scope>NUCLEOTIDE SEQUENCE [LARGE SCALE GENOMIC DNA]</scope>
    <source>
        <strain evidence="2 3">SK9K4</strain>
    </source>
</reference>
<gene>
    <name evidence="2" type="ORF">AUL39_04190</name>
</gene>
<dbReference type="AlphaFoldDB" id="A0A100YXH1"/>